<sequence length="312" mass="35030">MLIRRFARPQALFQTKGGLCESCAQAAPSWAAKKRLFHPSPSRLAVMDIPKLDNELDMRENGIKNLYTPAGFALAWTDYQSRMLRILNSQIAETRLADSTPFALIQQTAREPTLAHIFNHASMLWNNHFYFSGISTEDVGIDDSTQGKMPERLRNDIEINFGSVDNFATAFIGHAQAMFGPGYVWLVRSHDKTEISFKILTTYAAGSPLSSAHYRQQSIEPGTTSFGGDPRAPTVESALDQQSAGHIGKYAGNGAREGLYGQSRHDPVLCVSTWEHSYIEGFLLDKDAFLFRWWHRINWQKVDQRTRGASSK</sequence>
<dbReference type="PANTHER" id="PTHR43595">
    <property type="entry name" value="37S RIBOSOMAL PROTEIN S26, MITOCHONDRIAL"/>
    <property type="match status" value="1"/>
</dbReference>
<evidence type="ECO:0000256" key="1">
    <source>
        <dbReference type="ARBA" id="ARBA00037226"/>
    </source>
</evidence>
<dbReference type="GO" id="GO:0005737">
    <property type="term" value="C:cytoplasm"/>
    <property type="evidence" value="ECO:0007669"/>
    <property type="project" value="TreeGrafter"/>
</dbReference>
<evidence type="ECO:0000259" key="2">
    <source>
        <dbReference type="Pfam" id="PF02777"/>
    </source>
</evidence>
<dbReference type="RefSeq" id="XP_033599514.1">
    <property type="nucleotide sequence ID" value="XM_033744217.1"/>
</dbReference>
<dbReference type="InterPro" id="IPR036324">
    <property type="entry name" value="Mn/Fe_SOD_N_sf"/>
</dbReference>
<evidence type="ECO:0000313" key="4">
    <source>
        <dbReference type="Proteomes" id="UP000799437"/>
    </source>
</evidence>
<keyword evidence="4" id="KW-1185">Reference proteome</keyword>
<dbReference type="GO" id="GO:0046872">
    <property type="term" value="F:metal ion binding"/>
    <property type="evidence" value="ECO:0007669"/>
    <property type="project" value="InterPro"/>
</dbReference>
<proteinExistence type="predicted"/>
<dbReference type="SUPFAM" id="SSF54719">
    <property type="entry name" value="Fe,Mn superoxide dismutase (SOD), C-terminal domain"/>
    <property type="match status" value="1"/>
</dbReference>
<protein>
    <submittedName>
        <fullName evidence="3">Manganese and iron superoxide dismutase</fullName>
    </submittedName>
</protein>
<evidence type="ECO:0000313" key="3">
    <source>
        <dbReference type="EMBL" id="KAF2757063.1"/>
    </source>
</evidence>
<feature type="domain" description="Manganese/iron superoxide dismutase C-terminal" evidence="2">
    <location>
        <begin position="264"/>
        <end position="305"/>
    </location>
</feature>
<dbReference type="AlphaFoldDB" id="A0A6A6W382"/>
<dbReference type="EMBL" id="ML996574">
    <property type="protein sequence ID" value="KAF2757063.1"/>
    <property type="molecule type" value="Genomic_DNA"/>
</dbReference>
<dbReference type="GO" id="GO:0004784">
    <property type="term" value="F:superoxide dismutase activity"/>
    <property type="evidence" value="ECO:0007669"/>
    <property type="project" value="InterPro"/>
</dbReference>
<dbReference type="Gene3D" id="3.55.40.20">
    <property type="entry name" value="Iron/manganese superoxide dismutase, C-terminal domain"/>
    <property type="match status" value="1"/>
</dbReference>
<reference evidence="3" key="1">
    <citation type="journal article" date="2020" name="Stud. Mycol.">
        <title>101 Dothideomycetes genomes: a test case for predicting lifestyles and emergence of pathogens.</title>
        <authorList>
            <person name="Haridas S."/>
            <person name="Albert R."/>
            <person name="Binder M."/>
            <person name="Bloem J."/>
            <person name="Labutti K."/>
            <person name="Salamov A."/>
            <person name="Andreopoulos B."/>
            <person name="Baker S."/>
            <person name="Barry K."/>
            <person name="Bills G."/>
            <person name="Bluhm B."/>
            <person name="Cannon C."/>
            <person name="Castanera R."/>
            <person name="Culley D."/>
            <person name="Daum C."/>
            <person name="Ezra D."/>
            <person name="Gonzalez J."/>
            <person name="Henrissat B."/>
            <person name="Kuo A."/>
            <person name="Liang C."/>
            <person name="Lipzen A."/>
            <person name="Lutzoni F."/>
            <person name="Magnuson J."/>
            <person name="Mondo S."/>
            <person name="Nolan M."/>
            <person name="Ohm R."/>
            <person name="Pangilinan J."/>
            <person name="Park H.-J."/>
            <person name="Ramirez L."/>
            <person name="Alfaro M."/>
            <person name="Sun H."/>
            <person name="Tritt A."/>
            <person name="Yoshinaga Y."/>
            <person name="Zwiers L.-H."/>
            <person name="Turgeon B."/>
            <person name="Goodwin S."/>
            <person name="Spatafora J."/>
            <person name="Crous P."/>
            <person name="Grigoriev I."/>
        </authorList>
    </citation>
    <scope>NUCLEOTIDE SEQUENCE</scope>
    <source>
        <strain evidence="3">CBS 121739</strain>
    </source>
</reference>
<dbReference type="SUPFAM" id="SSF46609">
    <property type="entry name" value="Fe,Mn superoxide dismutase (SOD), N-terminal domain"/>
    <property type="match status" value="1"/>
</dbReference>
<dbReference type="PANTHER" id="PTHR43595:SF2">
    <property type="entry name" value="SMALL RIBOSOMAL SUBUNIT PROTEIN MS42"/>
    <property type="match status" value="1"/>
</dbReference>
<dbReference type="InterPro" id="IPR019832">
    <property type="entry name" value="Mn/Fe_SOD_C"/>
</dbReference>
<organism evidence="3 4">
    <name type="scientific">Pseudovirgaria hyperparasitica</name>
    <dbReference type="NCBI Taxonomy" id="470096"/>
    <lineage>
        <taxon>Eukaryota</taxon>
        <taxon>Fungi</taxon>
        <taxon>Dikarya</taxon>
        <taxon>Ascomycota</taxon>
        <taxon>Pezizomycotina</taxon>
        <taxon>Dothideomycetes</taxon>
        <taxon>Dothideomycetes incertae sedis</taxon>
        <taxon>Acrospermales</taxon>
        <taxon>Acrospermaceae</taxon>
        <taxon>Pseudovirgaria</taxon>
    </lineage>
</organism>
<name>A0A6A6W382_9PEZI</name>
<gene>
    <name evidence="3" type="ORF">EJ05DRAFT_477287</name>
</gene>
<comment type="function">
    <text evidence="1">Component of the mitochondrial ribosome (mitoribosome), a dedicated translation machinery responsible for the synthesis of mitochondrial genome-encoded proteins, including at least some of the essential transmembrane subunits of the mitochondrial respiratory chain. The mitoribosomes are attached to the mitochondrial inner membrane and translation products are cotranslationally integrated into the membrane.</text>
</comment>
<dbReference type="Proteomes" id="UP000799437">
    <property type="component" value="Unassembled WGS sequence"/>
</dbReference>
<dbReference type="GeneID" id="54485271"/>
<feature type="domain" description="Manganese/iron superoxide dismutase C-terminal" evidence="2">
    <location>
        <begin position="152"/>
        <end position="211"/>
    </location>
</feature>
<accession>A0A6A6W382</accession>
<dbReference type="InterPro" id="IPR036314">
    <property type="entry name" value="SOD_C_sf"/>
</dbReference>
<dbReference type="OrthoDB" id="275227at2759"/>
<dbReference type="Pfam" id="PF02777">
    <property type="entry name" value="Sod_Fe_C"/>
    <property type="match status" value="2"/>
</dbReference>